<dbReference type="Proteomes" id="UP001165122">
    <property type="component" value="Unassembled WGS sequence"/>
</dbReference>
<sequence>MSSHSPSAATLIFPGLSIGRDERGIKIDPDASPQLVSSSASLVAEPENFELENDEDCDELPNVHTGNTTASTIPQPQSKPAKSPTKVIKPEKKRPVKKYKPSQKKNRQLSEDSLHFLQSYGDRWEPDTL</sequence>
<accession>A0A9W6ZRY2</accession>
<feature type="compositionally biased region" description="Basic residues" evidence="1">
    <location>
        <begin position="91"/>
        <end position="107"/>
    </location>
</feature>
<dbReference type="EMBL" id="BRXW01000451">
    <property type="protein sequence ID" value="GMH56287.1"/>
    <property type="molecule type" value="Genomic_DNA"/>
</dbReference>
<organism evidence="2 3">
    <name type="scientific">Triparma laevis f. longispina</name>
    <dbReference type="NCBI Taxonomy" id="1714387"/>
    <lineage>
        <taxon>Eukaryota</taxon>
        <taxon>Sar</taxon>
        <taxon>Stramenopiles</taxon>
        <taxon>Ochrophyta</taxon>
        <taxon>Bolidophyceae</taxon>
        <taxon>Parmales</taxon>
        <taxon>Triparmaceae</taxon>
        <taxon>Triparma</taxon>
    </lineage>
</organism>
<reference evidence="3" key="1">
    <citation type="journal article" date="2023" name="Commun. Biol.">
        <title>Genome analysis of Parmales, the sister group of diatoms, reveals the evolutionary specialization of diatoms from phago-mixotrophs to photoautotrophs.</title>
        <authorList>
            <person name="Ban H."/>
            <person name="Sato S."/>
            <person name="Yoshikawa S."/>
            <person name="Yamada K."/>
            <person name="Nakamura Y."/>
            <person name="Ichinomiya M."/>
            <person name="Sato N."/>
            <person name="Blanc-Mathieu R."/>
            <person name="Endo H."/>
            <person name="Kuwata A."/>
            <person name="Ogata H."/>
        </authorList>
    </citation>
    <scope>NUCLEOTIDE SEQUENCE [LARGE SCALE GENOMIC DNA]</scope>
    <source>
        <strain evidence="3">NIES 3700</strain>
    </source>
</reference>
<gene>
    <name evidence="2" type="ORF">TrLO_g5447</name>
</gene>
<evidence type="ECO:0000313" key="3">
    <source>
        <dbReference type="Proteomes" id="UP001165122"/>
    </source>
</evidence>
<proteinExistence type="predicted"/>
<dbReference type="AlphaFoldDB" id="A0A9W6ZRY2"/>
<keyword evidence="3" id="KW-1185">Reference proteome</keyword>
<name>A0A9W6ZRY2_9STRA</name>
<protein>
    <submittedName>
        <fullName evidence="2">Uncharacterized protein</fullName>
    </submittedName>
</protein>
<feature type="compositionally biased region" description="Polar residues" evidence="1">
    <location>
        <begin position="64"/>
        <end position="80"/>
    </location>
</feature>
<comment type="caution">
    <text evidence="2">The sequence shown here is derived from an EMBL/GenBank/DDBJ whole genome shotgun (WGS) entry which is preliminary data.</text>
</comment>
<evidence type="ECO:0000313" key="2">
    <source>
        <dbReference type="EMBL" id="GMH56287.1"/>
    </source>
</evidence>
<evidence type="ECO:0000256" key="1">
    <source>
        <dbReference type="SAM" id="MobiDB-lite"/>
    </source>
</evidence>
<feature type="region of interest" description="Disordered" evidence="1">
    <location>
        <begin position="52"/>
        <end position="129"/>
    </location>
</feature>